<feature type="transmembrane region" description="Helical" evidence="6">
    <location>
        <begin position="94"/>
        <end position="115"/>
    </location>
</feature>
<keyword evidence="5 6" id="KW-0472">Membrane</keyword>
<sequence length="347" mass="37530">MRMITLSDIPARGGSPMTPAFGLFMVALATAPFWLPAVGLYQYLGIEVAIWLIFALGFNLLFGYIGLHSFGHGAYLGIGAYAFGLFQQEVTVSLWGGLLAAILAASFAAAIVGVFLSHRRGIYYALMTIGFGQIFWFSAIKLHGITGGEDGLLGIPRPDFVLGPIRFSLADNVSLYWFVAGILAIVTVVLWRLVNAPFGRVLQAIRQNETRARFVGYDVWLIKWLTFTLSAGFAGLAGGLFSMAQEGAYPDVMSLHQSGLIVMMVLVGGGLVSFWGPVLGVILYFVARDIIGGITETWLLWFGLMFMLMVMTRPEGLAGLIHVIRLRLGNVPAQVSAPGIAASRKEA</sequence>
<evidence type="ECO:0000256" key="6">
    <source>
        <dbReference type="SAM" id="Phobius"/>
    </source>
</evidence>
<dbReference type="InterPro" id="IPR001851">
    <property type="entry name" value="ABC_transp_permease"/>
</dbReference>
<evidence type="ECO:0000313" key="7">
    <source>
        <dbReference type="EMBL" id="MCY0097063.1"/>
    </source>
</evidence>
<keyword evidence="2" id="KW-1003">Cell membrane</keyword>
<dbReference type="PANTHER" id="PTHR30482">
    <property type="entry name" value="HIGH-AFFINITY BRANCHED-CHAIN AMINO ACID TRANSPORT SYSTEM PERMEASE"/>
    <property type="match status" value="1"/>
</dbReference>
<dbReference type="Pfam" id="PF02653">
    <property type="entry name" value="BPD_transp_2"/>
    <property type="match status" value="1"/>
</dbReference>
<feature type="transmembrane region" description="Helical" evidence="6">
    <location>
        <begin position="175"/>
        <end position="194"/>
    </location>
</feature>
<dbReference type="CDD" id="cd06581">
    <property type="entry name" value="TM_PBP1_LivM_like"/>
    <property type="match status" value="1"/>
</dbReference>
<proteinExistence type="predicted"/>
<feature type="transmembrane region" description="Helical" evidence="6">
    <location>
        <begin position="215"/>
        <end position="241"/>
    </location>
</feature>
<feature type="transmembrane region" description="Helical" evidence="6">
    <location>
        <begin position="122"/>
        <end position="140"/>
    </location>
</feature>
<accession>A0ABT3YME1</accession>
<evidence type="ECO:0000256" key="5">
    <source>
        <dbReference type="ARBA" id="ARBA00023136"/>
    </source>
</evidence>
<dbReference type="EMBL" id="JAOVZQ010000002">
    <property type="protein sequence ID" value="MCY0097063.1"/>
    <property type="molecule type" value="Genomic_DNA"/>
</dbReference>
<reference evidence="7" key="1">
    <citation type="submission" date="2022-10" db="EMBL/GenBank/DDBJ databases">
        <title>Hoeflea sp. J2-29, isolated from marine algae.</title>
        <authorList>
            <person name="Kristyanto S."/>
            <person name="Kim J.M."/>
            <person name="Jeon C.O."/>
        </authorList>
    </citation>
    <scope>NUCLEOTIDE SEQUENCE</scope>
    <source>
        <strain evidence="7">J2-29</strain>
    </source>
</reference>
<evidence type="ECO:0000256" key="4">
    <source>
        <dbReference type="ARBA" id="ARBA00022989"/>
    </source>
</evidence>
<evidence type="ECO:0000256" key="2">
    <source>
        <dbReference type="ARBA" id="ARBA00022475"/>
    </source>
</evidence>
<organism evidence="7 8">
    <name type="scientific">Hoeflea ulvae</name>
    <dbReference type="NCBI Taxonomy" id="2983764"/>
    <lineage>
        <taxon>Bacteria</taxon>
        <taxon>Pseudomonadati</taxon>
        <taxon>Pseudomonadota</taxon>
        <taxon>Alphaproteobacteria</taxon>
        <taxon>Hyphomicrobiales</taxon>
        <taxon>Rhizobiaceae</taxon>
        <taxon>Hoeflea</taxon>
    </lineage>
</organism>
<keyword evidence="3 6" id="KW-0812">Transmembrane</keyword>
<protein>
    <submittedName>
        <fullName evidence="7">Branched-chain amino acid ABC transporter permease</fullName>
    </submittedName>
</protein>
<comment type="subcellular location">
    <subcellularLocation>
        <location evidence="1">Cell membrane</location>
        <topology evidence="1">Multi-pass membrane protein</topology>
    </subcellularLocation>
</comment>
<comment type="caution">
    <text evidence="7">The sequence shown here is derived from an EMBL/GenBank/DDBJ whole genome shotgun (WGS) entry which is preliminary data.</text>
</comment>
<evidence type="ECO:0000256" key="3">
    <source>
        <dbReference type="ARBA" id="ARBA00022692"/>
    </source>
</evidence>
<feature type="transmembrane region" description="Helical" evidence="6">
    <location>
        <begin position="20"/>
        <end position="41"/>
    </location>
</feature>
<evidence type="ECO:0000313" key="8">
    <source>
        <dbReference type="Proteomes" id="UP001081283"/>
    </source>
</evidence>
<dbReference type="RefSeq" id="WP_267615152.1">
    <property type="nucleotide sequence ID" value="NZ_JAOVZQ010000002.1"/>
</dbReference>
<gene>
    <name evidence="7" type="ORF">OEG82_24120</name>
</gene>
<feature type="transmembrane region" description="Helical" evidence="6">
    <location>
        <begin position="48"/>
        <end position="67"/>
    </location>
</feature>
<dbReference type="InterPro" id="IPR043428">
    <property type="entry name" value="LivM-like"/>
</dbReference>
<feature type="transmembrane region" description="Helical" evidence="6">
    <location>
        <begin position="298"/>
        <end position="324"/>
    </location>
</feature>
<dbReference type="PANTHER" id="PTHR30482:SF17">
    <property type="entry name" value="ABC TRANSPORTER ATP-BINDING PROTEIN"/>
    <property type="match status" value="1"/>
</dbReference>
<keyword evidence="4 6" id="KW-1133">Transmembrane helix</keyword>
<keyword evidence="8" id="KW-1185">Reference proteome</keyword>
<dbReference type="Proteomes" id="UP001081283">
    <property type="component" value="Unassembled WGS sequence"/>
</dbReference>
<evidence type="ECO:0000256" key="1">
    <source>
        <dbReference type="ARBA" id="ARBA00004651"/>
    </source>
</evidence>
<name>A0ABT3YME1_9HYPH</name>
<feature type="transmembrane region" description="Helical" evidence="6">
    <location>
        <begin position="261"/>
        <end position="286"/>
    </location>
</feature>